<dbReference type="CDD" id="cd03791">
    <property type="entry name" value="GT5_Glycogen_synthase_DULL1-like"/>
    <property type="match status" value="1"/>
</dbReference>
<accession>A0ABX0ZBH0</accession>
<keyword evidence="9" id="KW-1185">Reference proteome</keyword>
<organism evidence="8 9">
    <name type="scientific">Micromonospora thermarum</name>
    <dbReference type="NCBI Taxonomy" id="2720024"/>
    <lineage>
        <taxon>Bacteria</taxon>
        <taxon>Bacillati</taxon>
        <taxon>Actinomycetota</taxon>
        <taxon>Actinomycetes</taxon>
        <taxon>Micromonosporales</taxon>
        <taxon>Micromonosporaceae</taxon>
        <taxon>Micromonospora</taxon>
    </lineage>
</organism>
<dbReference type="SUPFAM" id="SSF53756">
    <property type="entry name" value="UDP-Glycosyltransferase/glycogen phosphorylase"/>
    <property type="match status" value="1"/>
</dbReference>
<dbReference type="EMBL" id="JAATEO010000017">
    <property type="protein sequence ID" value="NJP33631.1"/>
    <property type="molecule type" value="Genomic_DNA"/>
</dbReference>
<comment type="pathway">
    <text evidence="6">Glycan biosynthesis; glycogen biosynthesis.</text>
</comment>
<evidence type="ECO:0000256" key="3">
    <source>
        <dbReference type="ARBA" id="ARBA00022676"/>
    </source>
</evidence>
<dbReference type="PANTHER" id="PTHR45825:SF11">
    <property type="entry name" value="ALPHA AMYLASE DOMAIN-CONTAINING PROTEIN"/>
    <property type="match status" value="1"/>
</dbReference>
<comment type="function">
    <text evidence="6">Synthesizes alpha-1,4-glucan chains using ADP-glucose.</text>
</comment>
<comment type="catalytic activity">
    <reaction evidence="1 6">
        <text>[(1-&gt;4)-alpha-D-glucosyl](n) + ADP-alpha-D-glucose = [(1-&gt;4)-alpha-D-glucosyl](n+1) + ADP + H(+)</text>
        <dbReference type="Rhea" id="RHEA:18189"/>
        <dbReference type="Rhea" id="RHEA-COMP:9584"/>
        <dbReference type="Rhea" id="RHEA-COMP:9587"/>
        <dbReference type="ChEBI" id="CHEBI:15378"/>
        <dbReference type="ChEBI" id="CHEBI:15444"/>
        <dbReference type="ChEBI" id="CHEBI:57498"/>
        <dbReference type="ChEBI" id="CHEBI:456216"/>
        <dbReference type="EC" id="2.4.1.21"/>
    </reaction>
</comment>
<dbReference type="Proteomes" id="UP000783871">
    <property type="component" value="Unassembled WGS sequence"/>
</dbReference>
<dbReference type="RefSeq" id="WP_168001998.1">
    <property type="nucleotide sequence ID" value="NZ_JAATEO010000017.1"/>
</dbReference>
<dbReference type="EC" id="2.4.1.21" evidence="6"/>
<evidence type="ECO:0000256" key="1">
    <source>
        <dbReference type="ARBA" id="ARBA00001478"/>
    </source>
</evidence>
<evidence type="ECO:0000256" key="2">
    <source>
        <dbReference type="ARBA" id="ARBA00010281"/>
    </source>
</evidence>
<dbReference type="InterPro" id="IPR013534">
    <property type="entry name" value="Starch_synth_cat_dom"/>
</dbReference>
<dbReference type="InterPro" id="IPR011835">
    <property type="entry name" value="GS/SS"/>
</dbReference>
<keyword evidence="4 6" id="KW-0808">Transferase</keyword>
<dbReference type="PANTHER" id="PTHR45825">
    <property type="entry name" value="GRANULE-BOUND STARCH SYNTHASE 1, CHLOROPLASTIC/AMYLOPLASTIC"/>
    <property type="match status" value="1"/>
</dbReference>
<evidence type="ECO:0000313" key="8">
    <source>
        <dbReference type="EMBL" id="NJP33631.1"/>
    </source>
</evidence>
<reference evidence="8 9" key="1">
    <citation type="submission" date="2020-03" db="EMBL/GenBank/DDBJ databases">
        <title>WGS of actinomycetes isolated from Thailand.</title>
        <authorList>
            <person name="Thawai C."/>
        </authorList>
    </citation>
    <scope>NUCLEOTIDE SEQUENCE [LARGE SCALE GENOMIC DNA]</scope>
    <source>
        <strain evidence="8 9">HSS6-12</strain>
    </source>
</reference>
<evidence type="ECO:0000313" key="9">
    <source>
        <dbReference type="Proteomes" id="UP000783871"/>
    </source>
</evidence>
<name>A0ABX0ZBH0_9ACTN</name>
<keyword evidence="5 6" id="KW-0320">Glycogen biosynthesis</keyword>
<evidence type="ECO:0000259" key="7">
    <source>
        <dbReference type="Pfam" id="PF08323"/>
    </source>
</evidence>
<evidence type="ECO:0000256" key="5">
    <source>
        <dbReference type="ARBA" id="ARBA00023056"/>
    </source>
</evidence>
<comment type="similarity">
    <text evidence="2 6">Belongs to the glycosyltransferase 1 family. Bacterial/plant glycogen synthase subfamily.</text>
</comment>
<sequence>MSAPLRVLFATSEVAPLVKVGGLGDVAQALPKALAARGHRVELVLPGYAGLPAGRPVGTVPVAAGRVRARFQVTDLGDHDGVRYLTLASDAHPDWERPEGYVERHLASFVLFSRAVADLATQPGHRPDAVHCNDWHVGHVPAELRRRPAAPRSVLTIHNLAYQGLFPYDKATELGLTGYGTGNLLAQGIRYADAVTTVSPRYRDETLTPAHGSGLHHLLRSRGGDYHGILNGVDYDHFDPSTDRFLPARYDVDDLAGKAVDRAALQRASGLPVDPDVPLFAFVGRLVPQKGVEALLEGIDEIAALGIQLVVVGTGAAYERAFVRAARWHPGVAFHPDSGEATARLAYAGSDAFLAPSRYEPCGLAPLIALRYGSVPVVSRVGGMAETIGESGLGVAYDGDRAADLVAAVRAAVTRHADTAGWAALRDRGMRARFTWDDAARRYEALYRPAD</sequence>
<feature type="domain" description="Starch synthase catalytic" evidence="7">
    <location>
        <begin position="6"/>
        <end position="220"/>
    </location>
</feature>
<dbReference type="Pfam" id="PF13692">
    <property type="entry name" value="Glyco_trans_1_4"/>
    <property type="match status" value="1"/>
</dbReference>
<evidence type="ECO:0000256" key="4">
    <source>
        <dbReference type="ARBA" id="ARBA00022679"/>
    </source>
</evidence>
<keyword evidence="3 6" id="KW-0328">Glycosyltransferase</keyword>
<protein>
    <recommendedName>
        <fullName evidence="6">Glycogen synthase</fullName>
        <ecNumber evidence="6">2.4.1.21</ecNumber>
    </recommendedName>
    <alternativeName>
        <fullName evidence="6">Starch [bacterial glycogen] synthase</fullName>
    </alternativeName>
</protein>
<dbReference type="Pfam" id="PF08323">
    <property type="entry name" value="Glyco_transf_5"/>
    <property type="match status" value="1"/>
</dbReference>
<proteinExistence type="inferred from homology"/>
<evidence type="ECO:0000256" key="6">
    <source>
        <dbReference type="HAMAP-Rule" id="MF_00484"/>
    </source>
</evidence>
<comment type="caution">
    <text evidence="8">The sequence shown here is derived from an EMBL/GenBank/DDBJ whole genome shotgun (WGS) entry which is preliminary data.</text>
</comment>
<gene>
    <name evidence="6" type="primary">glgA</name>
    <name evidence="8" type="ORF">HCJ94_16990</name>
</gene>
<feature type="binding site" evidence="6">
    <location>
        <position position="19"/>
    </location>
    <ligand>
        <name>ADP-alpha-D-glucose</name>
        <dbReference type="ChEBI" id="CHEBI:57498"/>
    </ligand>
</feature>
<dbReference type="NCBIfam" id="TIGR02095">
    <property type="entry name" value="glgA"/>
    <property type="match status" value="1"/>
</dbReference>
<dbReference type="Gene3D" id="3.40.50.2000">
    <property type="entry name" value="Glycogen Phosphorylase B"/>
    <property type="match status" value="2"/>
</dbReference>
<dbReference type="HAMAP" id="MF_00484">
    <property type="entry name" value="Glycogen_synth"/>
    <property type="match status" value="1"/>
</dbReference>